<protein>
    <recommendedName>
        <fullName evidence="2">Sacsin/Nov domain-containing protein</fullName>
    </recommendedName>
</protein>
<dbReference type="NCBIfam" id="NF047352">
    <property type="entry name" value="P_loop_sacsin"/>
    <property type="match status" value="1"/>
</dbReference>
<dbReference type="Proteomes" id="UP000604825">
    <property type="component" value="Unassembled WGS sequence"/>
</dbReference>
<dbReference type="InterPro" id="IPR058210">
    <property type="entry name" value="SACS/Nov_dom"/>
</dbReference>
<evidence type="ECO:0000313" key="3">
    <source>
        <dbReference type="EMBL" id="CAD6253819.1"/>
    </source>
</evidence>
<dbReference type="PANTHER" id="PTHR32387:SF12">
    <property type="entry name" value="PROTEIN NO VEIN C-TERMINAL DOMAIN-CONTAINING PROTEIN"/>
    <property type="match status" value="1"/>
</dbReference>
<feature type="domain" description="Sacsin/Nov" evidence="2">
    <location>
        <begin position="50"/>
        <end position="154"/>
    </location>
</feature>
<proteinExistence type="predicted"/>
<evidence type="ECO:0000259" key="2">
    <source>
        <dbReference type="Pfam" id="PF25794"/>
    </source>
</evidence>
<dbReference type="OrthoDB" id="600835at2759"/>
<dbReference type="InterPro" id="IPR052957">
    <property type="entry name" value="Auxin_embryo_med"/>
</dbReference>
<organism evidence="3 4">
    <name type="scientific">Miscanthus lutarioriparius</name>
    <dbReference type="NCBI Taxonomy" id="422564"/>
    <lineage>
        <taxon>Eukaryota</taxon>
        <taxon>Viridiplantae</taxon>
        <taxon>Streptophyta</taxon>
        <taxon>Embryophyta</taxon>
        <taxon>Tracheophyta</taxon>
        <taxon>Spermatophyta</taxon>
        <taxon>Magnoliopsida</taxon>
        <taxon>Liliopsida</taxon>
        <taxon>Poales</taxon>
        <taxon>Poaceae</taxon>
        <taxon>PACMAD clade</taxon>
        <taxon>Panicoideae</taxon>
        <taxon>Andropogonodae</taxon>
        <taxon>Andropogoneae</taxon>
        <taxon>Saccharinae</taxon>
        <taxon>Miscanthus</taxon>
    </lineage>
</organism>
<keyword evidence="4" id="KW-1185">Reference proteome</keyword>
<reference evidence="3" key="1">
    <citation type="submission" date="2020-10" db="EMBL/GenBank/DDBJ databases">
        <authorList>
            <person name="Han B."/>
            <person name="Lu T."/>
            <person name="Zhao Q."/>
            <person name="Huang X."/>
            <person name="Zhao Y."/>
        </authorList>
    </citation>
    <scope>NUCLEOTIDE SEQUENCE</scope>
</reference>
<evidence type="ECO:0000256" key="1">
    <source>
        <dbReference type="ARBA" id="ARBA00011738"/>
    </source>
</evidence>
<comment type="caution">
    <text evidence="3">The sequence shown here is derived from an EMBL/GenBank/DDBJ whole genome shotgun (WGS) entry which is preliminary data.</text>
</comment>
<dbReference type="PANTHER" id="PTHR32387">
    <property type="entry name" value="WU:FJ29H11"/>
    <property type="match status" value="1"/>
</dbReference>
<dbReference type="SUPFAM" id="SSF55874">
    <property type="entry name" value="ATPase domain of HSP90 chaperone/DNA topoisomerase II/histidine kinase"/>
    <property type="match status" value="1"/>
</dbReference>
<dbReference type="EMBL" id="CAJGYO010000009">
    <property type="protein sequence ID" value="CAD6253819.1"/>
    <property type="molecule type" value="Genomic_DNA"/>
</dbReference>
<evidence type="ECO:0000313" key="4">
    <source>
        <dbReference type="Proteomes" id="UP000604825"/>
    </source>
</evidence>
<accession>A0A811QCI5</accession>
<gene>
    <name evidence="3" type="ORF">NCGR_LOCUS37438</name>
</gene>
<name>A0A811QCI5_9POAL</name>
<dbReference type="Gene3D" id="3.30.565.10">
    <property type="entry name" value="Histidine kinase-like ATPase, C-terminal domain"/>
    <property type="match status" value="1"/>
</dbReference>
<comment type="subunit">
    <text evidence="1">Homodimer.</text>
</comment>
<sequence>MLSSSAMPPVSPREHVERIRRQRYFIGREERNPLAEDMHQAVNYLSQELYSKDVHFLMELIQNAEDNDYPSGVLPALEFVITSKDITCSGATATLLVFNNENGFTPANIESISRIGKSTKKSNRGSGYIGEKGIGFKSVFLVSKNPHIFSNGYQIKFSEDPSVDCGIGYIVPEWVEDCPSIADIMNIYGCLKSLPTTTIILPLKSDKIDAVKKELSGTHPEVLLFLSKIRQISVREINDDLNATSLSQISISSEADALTRKQIGAESYTLHLSALENKTGERQCSYYIWKQHFPVKPECRVQKREGIDQWVVMLAFPHGQRLSQAMGSPGVYAFLPTEMATNFPFIIQADFLLSSSRESILLDSQWNQGILECVSSAFVNAFLVLLKSIESAPAFALPPIFKFLPLNHSSIVLIDSVRLSIRNKLIGVDIIPCETCSSLKVFRKPTEVFRIESAFWSIINRAVKMGVDVPNISSHGTHILNSYFDSEVYDDELGFLGIGYVDSEWYGKCIQGSDLVALLPEDIYFDLLTFVAQNWKAKFDSTKMEKIPLVKCVGRGGLLTYMSVYEATKGDERLCMLSDEECVPLIINWNTEFSTASRTLFMPLSTQKALGLFPKKTTVMEWLEKYVGVKSLTLHEYALVVVKALHEKNMVLSFTRFIYHLHSENLMPEWNVKHICNLMPIVDNCGCVVAARSTVLVPSKGSKWAALLGENPWKAQNYVELGDDYIYARNSSGEHTCDDQFLSFIRTFIHGTDVPFLLPPDAGFPVASSSLTTEKALLLLEWIENLRTRGICIPKKFLSCIKYGNWLKTSVGYRSPADSFCSNAEWGCLFQDRVAFADVPMIDQEYYLGNIIDFKEVLGTLGVRFEFAEVMSYIGNHCFMSMVTGTPTGDMVLSLLCFIRFLEQEHIQSDHLIETVRGGNWLKTCSGYRSPVGSVLFSSEWTVPSEISSLPFVDIDFYGPEISDYKSELEKLGVHVTLKKNYNIIVDNFKIPTGPVTSGAATLLLKCIRYADSCRNLVKVLKNRQWSKTNAGFRAPRETFILDPEWKCLLKFADAVPLLDLSFYSNEILTYRDELMKIGVVLSLEQASNSITNYLKQLLSTSSLTKEIRLALLSCYKDLRDEHKTFPADILKFMQKQKWLNTTQGFRTPDKCVLFDSSWEPLMAVARLPFIDDSDSSNGVGKEIYSYKKELKALGVIVGFNQGADFILSCLSTAEKPQMHMPNVVNRYTGMIVSDSGITSESTEQNVVPLSVADCPPLLVSSTLESLLKCMQTCTDPRNFAAQIRNMQMKTTLGYRYADQCILYDLAWSSYLRREDGPFIDEAFYGSEILSYKTELRLIGVVVDIGYGCTLLEQDLKHFLRVDTITRIYKYFAAFKWDPRNKGQSWIWIPNGSSSGHWVRPADCVLHDRNGLFSTRFSVLDKYYEKDLLGFFSTLGVRHNPRVLDHCILWRSWECTCSELTPARCSFFWEFIGNRWNATTAKLLSGSVTRVPVLSCGKIILREVEDVFVPDDLLLKHLFDQFSSEPLFVWYPSGISFTARAKMDTIYQSLGVRAISKSVTKVESCDLNMHHYQVVEARDAFVSPGLLRIILAFLTNPVLENGADKRHQMASYLLGMKIFDMTEPISVSYNVKTSLGRTVTVKGRRIFRWDRENRKLYKQRSDGPHGRITRMEMATSFGEEISQGLLYERVDLIPTLTDLLKVGFLVDFDEDEVEFLLRTKNLQLFSEDEDFIMGSFSSH</sequence>
<dbReference type="InterPro" id="IPR036890">
    <property type="entry name" value="HATPase_C_sf"/>
</dbReference>
<dbReference type="Pfam" id="PF25794">
    <property type="entry name" value="SACS"/>
    <property type="match status" value="1"/>
</dbReference>